<protein>
    <submittedName>
        <fullName evidence="1">Uncharacterized protein</fullName>
    </submittedName>
</protein>
<comment type="caution">
    <text evidence="1">The sequence shown here is derived from an EMBL/GenBank/DDBJ whole genome shotgun (WGS) entry which is preliminary data.</text>
</comment>
<evidence type="ECO:0000313" key="2">
    <source>
        <dbReference type="Proteomes" id="UP000070319"/>
    </source>
</evidence>
<dbReference type="AlphaFoldDB" id="A0A139LQY2"/>
<gene>
    <name evidence="1" type="ORF">HMPREF2531_01155</name>
</gene>
<accession>A0A139LQY2</accession>
<organism evidence="1">
    <name type="scientific">Bacteroides intestinalis</name>
    <dbReference type="NCBI Taxonomy" id="329854"/>
    <lineage>
        <taxon>Bacteria</taxon>
        <taxon>Pseudomonadati</taxon>
        <taxon>Bacteroidota</taxon>
        <taxon>Bacteroidia</taxon>
        <taxon>Bacteroidales</taxon>
        <taxon>Bacteroidaceae</taxon>
        <taxon>Bacteroides</taxon>
    </lineage>
</organism>
<dbReference type="PATRIC" id="fig|329854.7.peg.1167"/>
<name>A0A139LQY2_9BACE</name>
<evidence type="ECO:0000313" key="1">
    <source>
        <dbReference type="EMBL" id="KXT53849.1"/>
    </source>
</evidence>
<dbReference type="EMBL" id="LTDF01000049">
    <property type="protein sequence ID" value="KXT53849.1"/>
    <property type="molecule type" value="Genomic_DNA"/>
</dbReference>
<sequence length="40" mass="4680">MYLYSPYFVSLEKISCISAELFHASMKILRSICIIFVFSK</sequence>
<reference evidence="1 2" key="1">
    <citation type="submission" date="2016-02" db="EMBL/GenBank/DDBJ databases">
        <authorList>
            <person name="Wen L."/>
            <person name="He K."/>
            <person name="Yang H."/>
        </authorList>
    </citation>
    <scope>NUCLEOTIDE SEQUENCE [LARGE SCALE GENOMIC DNA]</scope>
    <source>
        <strain evidence="1 2">KLE1704</strain>
    </source>
</reference>
<dbReference type="Proteomes" id="UP000070319">
    <property type="component" value="Unassembled WGS sequence"/>
</dbReference>
<proteinExistence type="predicted"/>